<dbReference type="PROSITE" id="PS50296">
    <property type="entry name" value="SUI1"/>
    <property type="match status" value="1"/>
</dbReference>
<dbReference type="SUPFAM" id="SSF55159">
    <property type="entry name" value="eIF1-like"/>
    <property type="match status" value="1"/>
</dbReference>
<name>A0A1E5R1W9_9ASCO</name>
<dbReference type="Proteomes" id="UP000095728">
    <property type="component" value="Unassembled WGS sequence"/>
</dbReference>
<sequence>MSVAHVVYCGVCSFPIEYCEFSGKLKKCKVWLQEEHPELFTKFYGSESEGSADGADGSGDGVDGSDADNKEKKLEKSLKKLEIKEENRDKRELQKKLNSKIVIKTIERTKRKRVVAITGLEVFEIDMKKLSKTFASKFATGCSVSKNVEKKEEIIVQGDVADQVEVYIQKLLQEKGMETVKVEKISGKAEKKKKTEDGAAPAK</sequence>
<dbReference type="InterPro" id="IPR005873">
    <property type="entry name" value="DENR_eukaryotes"/>
</dbReference>
<dbReference type="AlphaFoldDB" id="A0A1E5R1W9"/>
<dbReference type="STRING" id="56408.A0A1E5R1W9"/>
<dbReference type="GO" id="GO:0005840">
    <property type="term" value="C:ribosome"/>
    <property type="evidence" value="ECO:0007669"/>
    <property type="project" value="UniProtKB-KW"/>
</dbReference>
<dbReference type="PANTHER" id="PTHR12789:SF0">
    <property type="entry name" value="DENSITY-REGULATED PROTEIN"/>
    <property type="match status" value="1"/>
</dbReference>
<dbReference type="InterPro" id="IPR046447">
    <property type="entry name" value="DENR_C"/>
</dbReference>
<keyword evidence="6 8" id="KW-0689">Ribosomal protein</keyword>
<comment type="subcellular location">
    <subcellularLocation>
        <location evidence="1 8">Cytoplasm</location>
    </subcellularLocation>
</comment>
<gene>
    <name evidence="11" type="ORF">AWRI3579_g3860</name>
</gene>
<comment type="caution">
    <text evidence="11">The sequence shown here is derived from an EMBL/GenBank/DDBJ whole genome shotgun (WGS) entry which is preliminary data.</text>
</comment>
<keyword evidence="5 8" id="KW-0963">Cytoplasm</keyword>
<dbReference type="InterPro" id="IPR048517">
    <property type="entry name" value="DENR_N"/>
</dbReference>
<dbReference type="Pfam" id="PF01253">
    <property type="entry name" value="SUI1"/>
    <property type="match status" value="1"/>
</dbReference>
<accession>A0A1E5R1W9</accession>
<dbReference type="GO" id="GO:0003743">
    <property type="term" value="F:translation initiation factor activity"/>
    <property type="evidence" value="ECO:0007669"/>
    <property type="project" value="InterPro"/>
</dbReference>
<dbReference type="OrthoDB" id="277199at2759"/>
<dbReference type="GO" id="GO:0003729">
    <property type="term" value="F:mRNA binding"/>
    <property type="evidence" value="ECO:0007669"/>
    <property type="project" value="TreeGrafter"/>
</dbReference>
<reference evidence="12" key="1">
    <citation type="journal article" date="2016" name="Genome Announc.">
        <title>Genome sequences of three species of Hanseniaspora isolated from spontaneous wine fermentations.</title>
        <authorList>
            <person name="Sternes P.R."/>
            <person name="Lee D."/>
            <person name="Kutyna D.R."/>
            <person name="Borneman A.R."/>
        </authorList>
    </citation>
    <scope>NUCLEOTIDE SEQUENCE [LARGE SCALE GENOMIC DNA]</scope>
    <source>
        <strain evidence="12">AWRI3579</strain>
    </source>
</reference>
<feature type="domain" description="SUI1" evidence="10">
    <location>
        <begin position="101"/>
        <end position="172"/>
    </location>
</feature>
<feature type="compositionally biased region" description="Low complexity" evidence="9">
    <location>
        <begin position="46"/>
        <end position="55"/>
    </location>
</feature>
<evidence type="ECO:0000256" key="2">
    <source>
        <dbReference type="ARBA" id="ARBA00007514"/>
    </source>
</evidence>
<evidence type="ECO:0000259" key="10">
    <source>
        <dbReference type="PROSITE" id="PS50296"/>
    </source>
</evidence>
<evidence type="ECO:0000256" key="3">
    <source>
        <dbReference type="ARBA" id="ARBA00011742"/>
    </source>
</evidence>
<dbReference type="FunCoup" id="A0A1E5R1W9">
    <property type="interactions" value="1204"/>
</dbReference>
<dbReference type="NCBIfam" id="TIGR01159">
    <property type="entry name" value="DRP1"/>
    <property type="match status" value="1"/>
</dbReference>
<keyword evidence="7 8" id="KW-0687">Ribonucleoprotein</keyword>
<dbReference type="InterPro" id="IPR050318">
    <property type="entry name" value="DENR/SUI1_TIF"/>
</dbReference>
<dbReference type="GO" id="GO:0002188">
    <property type="term" value="P:translation reinitiation"/>
    <property type="evidence" value="ECO:0007669"/>
    <property type="project" value="TreeGrafter"/>
</dbReference>
<dbReference type="Gene3D" id="3.30.780.10">
    <property type="entry name" value="SUI1-like domain"/>
    <property type="match status" value="1"/>
</dbReference>
<dbReference type="GO" id="GO:1990904">
    <property type="term" value="C:ribonucleoprotein complex"/>
    <property type="evidence" value="ECO:0007669"/>
    <property type="project" value="UniProtKB-KW"/>
</dbReference>
<keyword evidence="12" id="KW-1185">Reference proteome</keyword>
<dbReference type="InParanoid" id="A0A1E5R1W9"/>
<protein>
    <recommendedName>
        <fullName evidence="4 8">Translation machinery-associated protein 22</fullName>
    </recommendedName>
</protein>
<proteinExistence type="inferred from homology"/>
<dbReference type="PANTHER" id="PTHR12789">
    <property type="entry name" value="DENSITY-REGULATED PROTEIN HOMOLOG"/>
    <property type="match status" value="1"/>
</dbReference>
<dbReference type="Pfam" id="PF21023">
    <property type="entry name" value="DENR_N"/>
    <property type="match status" value="1"/>
</dbReference>
<feature type="region of interest" description="Disordered" evidence="9">
    <location>
        <begin position="46"/>
        <end position="71"/>
    </location>
</feature>
<evidence type="ECO:0000256" key="8">
    <source>
        <dbReference type="RuleBase" id="RU361273"/>
    </source>
</evidence>
<dbReference type="FunFam" id="3.30.780.10:FF:000013">
    <property type="entry name" value="Translation machinery-associated protein 22"/>
    <property type="match status" value="1"/>
</dbReference>
<dbReference type="GO" id="GO:0005737">
    <property type="term" value="C:cytoplasm"/>
    <property type="evidence" value="ECO:0007669"/>
    <property type="project" value="UniProtKB-SubCell"/>
</dbReference>
<comment type="similarity">
    <text evidence="2 8">Belongs to the DENR family.</text>
</comment>
<comment type="subunit">
    <text evidence="3 8">Interacts with the 40S ribosomal subunit.</text>
</comment>
<evidence type="ECO:0000313" key="12">
    <source>
        <dbReference type="Proteomes" id="UP000095728"/>
    </source>
</evidence>
<evidence type="ECO:0000256" key="1">
    <source>
        <dbReference type="ARBA" id="ARBA00004496"/>
    </source>
</evidence>
<dbReference type="InterPro" id="IPR001950">
    <property type="entry name" value="SUI1"/>
</dbReference>
<comment type="domain">
    <text evidence="8">The SUI1 domain may be involved in RNA binding.</text>
</comment>
<evidence type="ECO:0000256" key="6">
    <source>
        <dbReference type="ARBA" id="ARBA00022980"/>
    </source>
</evidence>
<organism evidence="11 12">
    <name type="scientific">Hanseniaspora osmophila</name>
    <dbReference type="NCBI Taxonomy" id="56408"/>
    <lineage>
        <taxon>Eukaryota</taxon>
        <taxon>Fungi</taxon>
        <taxon>Dikarya</taxon>
        <taxon>Ascomycota</taxon>
        <taxon>Saccharomycotina</taxon>
        <taxon>Saccharomycetes</taxon>
        <taxon>Saccharomycodales</taxon>
        <taxon>Saccharomycodaceae</taxon>
        <taxon>Hanseniaspora</taxon>
    </lineage>
</organism>
<dbReference type="CDD" id="cd11607">
    <property type="entry name" value="DENR_C"/>
    <property type="match status" value="1"/>
</dbReference>
<dbReference type="GO" id="GO:0001731">
    <property type="term" value="P:formation of translation preinitiation complex"/>
    <property type="evidence" value="ECO:0007669"/>
    <property type="project" value="TreeGrafter"/>
</dbReference>
<dbReference type="InterPro" id="IPR036877">
    <property type="entry name" value="SUI1_dom_sf"/>
</dbReference>
<dbReference type="EMBL" id="LPNM01000011">
    <property type="protein sequence ID" value="OEJ80882.1"/>
    <property type="molecule type" value="Genomic_DNA"/>
</dbReference>
<evidence type="ECO:0000256" key="4">
    <source>
        <dbReference type="ARBA" id="ARBA00020058"/>
    </source>
</evidence>
<evidence type="ECO:0000256" key="5">
    <source>
        <dbReference type="ARBA" id="ARBA00022490"/>
    </source>
</evidence>
<evidence type="ECO:0000313" key="11">
    <source>
        <dbReference type="EMBL" id="OEJ80882.1"/>
    </source>
</evidence>
<evidence type="ECO:0000256" key="9">
    <source>
        <dbReference type="SAM" id="MobiDB-lite"/>
    </source>
</evidence>
<evidence type="ECO:0000256" key="7">
    <source>
        <dbReference type="ARBA" id="ARBA00023274"/>
    </source>
</evidence>